<dbReference type="InterPro" id="IPR050109">
    <property type="entry name" value="HTH-type_TetR-like_transc_reg"/>
</dbReference>
<dbReference type="PROSITE" id="PS50977">
    <property type="entry name" value="HTH_TETR_2"/>
    <property type="match status" value="1"/>
</dbReference>
<dbReference type="InterPro" id="IPR001647">
    <property type="entry name" value="HTH_TetR"/>
</dbReference>
<organism evidence="6 7">
    <name type="scientific">Pseudovibrio axinellae</name>
    <dbReference type="NCBI Taxonomy" id="989403"/>
    <lineage>
        <taxon>Bacteria</taxon>
        <taxon>Pseudomonadati</taxon>
        <taxon>Pseudomonadota</taxon>
        <taxon>Alphaproteobacteria</taxon>
        <taxon>Hyphomicrobiales</taxon>
        <taxon>Stappiaceae</taxon>
        <taxon>Pseudovibrio</taxon>
    </lineage>
</organism>
<sequence length="207" mass="23276">MSRSNKLTSRDRLVRAAIEVFGTRGYHSTRVSDLVSHAGVAHGTFYLYFDNKEAIFLYLIDDFFTRLRNQTLDRFPGSAVADTGDLKAQLFEMWRSILGHCRREPLLTVLVLRESYAVSPDARTRVEERFAQIVGSIETYLKELTELGLIRRSMTNASAWGVLGLIERAIHYAVVVNPDVEVDTLAHEFLQIELNGLLGDPAESGTA</sequence>
<evidence type="ECO:0000256" key="4">
    <source>
        <dbReference type="PROSITE-ProRule" id="PRU00335"/>
    </source>
</evidence>
<keyword evidence="1" id="KW-0805">Transcription regulation</keyword>
<accession>A0A165UJL6</accession>
<gene>
    <name evidence="6" type="primary">fadR</name>
    <name evidence="6" type="ORF">PsAD2_03986</name>
</gene>
<evidence type="ECO:0000256" key="2">
    <source>
        <dbReference type="ARBA" id="ARBA00023125"/>
    </source>
</evidence>
<dbReference type="PANTHER" id="PTHR30055">
    <property type="entry name" value="HTH-TYPE TRANSCRIPTIONAL REGULATOR RUTR"/>
    <property type="match status" value="1"/>
</dbReference>
<keyword evidence="7" id="KW-1185">Reference proteome</keyword>
<dbReference type="PRINTS" id="PR00455">
    <property type="entry name" value="HTHTETR"/>
</dbReference>
<evidence type="ECO:0000313" key="6">
    <source>
        <dbReference type="EMBL" id="KZL11591.1"/>
    </source>
</evidence>
<keyword evidence="2 4" id="KW-0238">DNA-binding</keyword>
<dbReference type="Gene3D" id="1.10.357.10">
    <property type="entry name" value="Tetracycline Repressor, domain 2"/>
    <property type="match status" value="1"/>
</dbReference>
<dbReference type="SUPFAM" id="SSF48498">
    <property type="entry name" value="Tetracyclin repressor-like, C-terminal domain"/>
    <property type="match status" value="1"/>
</dbReference>
<dbReference type="Proteomes" id="UP000076577">
    <property type="component" value="Unassembled WGS sequence"/>
</dbReference>
<dbReference type="AlphaFoldDB" id="A0A165UJL6"/>
<protein>
    <submittedName>
        <fullName evidence="6">Fatty acid metabolism regulator protein</fullName>
    </submittedName>
</protein>
<feature type="domain" description="HTH tetR-type" evidence="5">
    <location>
        <begin position="7"/>
        <end position="67"/>
    </location>
</feature>
<keyword evidence="3" id="KW-0804">Transcription</keyword>
<dbReference type="STRING" id="989403.SAMN05421798_1682"/>
<dbReference type="Pfam" id="PF00440">
    <property type="entry name" value="TetR_N"/>
    <property type="match status" value="1"/>
</dbReference>
<dbReference type="SUPFAM" id="SSF46689">
    <property type="entry name" value="Homeodomain-like"/>
    <property type="match status" value="1"/>
</dbReference>
<proteinExistence type="predicted"/>
<dbReference type="EMBL" id="LMCB01000104">
    <property type="protein sequence ID" value="KZL11591.1"/>
    <property type="molecule type" value="Genomic_DNA"/>
</dbReference>
<reference evidence="6 7" key="1">
    <citation type="journal article" date="2016" name="Front. Microbiol.">
        <title>Comparative Genomic Analysis Reveals a Diverse Repertoire of Genes Involved in Prokaryote-Eukaryote Interactions within the Pseudovibrio Genus.</title>
        <authorList>
            <person name="Romano S."/>
            <person name="Fernandez-Guerra A."/>
            <person name="Reen F.J."/>
            <person name="Glockner F.O."/>
            <person name="Crowley S.P."/>
            <person name="O'Sullivan O."/>
            <person name="Cotter P.D."/>
            <person name="Adams C."/>
            <person name="Dobson A.D."/>
            <person name="O'Gara F."/>
        </authorList>
    </citation>
    <scope>NUCLEOTIDE SEQUENCE [LARGE SCALE GENOMIC DNA]</scope>
    <source>
        <strain evidence="6 7">Ad2</strain>
    </source>
</reference>
<dbReference type="InterPro" id="IPR009057">
    <property type="entry name" value="Homeodomain-like_sf"/>
</dbReference>
<dbReference type="InterPro" id="IPR036271">
    <property type="entry name" value="Tet_transcr_reg_TetR-rel_C_sf"/>
</dbReference>
<dbReference type="PANTHER" id="PTHR30055:SF238">
    <property type="entry name" value="MYCOFACTOCIN BIOSYNTHESIS TRANSCRIPTIONAL REGULATOR MFTR-RELATED"/>
    <property type="match status" value="1"/>
</dbReference>
<name>A0A165UJL6_9HYPH</name>
<evidence type="ECO:0000256" key="1">
    <source>
        <dbReference type="ARBA" id="ARBA00023015"/>
    </source>
</evidence>
<evidence type="ECO:0000256" key="3">
    <source>
        <dbReference type="ARBA" id="ARBA00023163"/>
    </source>
</evidence>
<comment type="caution">
    <text evidence="6">The sequence shown here is derived from an EMBL/GenBank/DDBJ whole genome shotgun (WGS) entry which is preliminary data.</text>
</comment>
<dbReference type="Gene3D" id="1.10.10.60">
    <property type="entry name" value="Homeodomain-like"/>
    <property type="match status" value="1"/>
</dbReference>
<evidence type="ECO:0000259" key="5">
    <source>
        <dbReference type="PROSITE" id="PS50977"/>
    </source>
</evidence>
<dbReference type="PATRIC" id="fig|989403.3.peg.4343"/>
<dbReference type="GO" id="GO:0003700">
    <property type="term" value="F:DNA-binding transcription factor activity"/>
    <property type="evidence" value="ECO:0007669"/>
    <property type="project" value="TreeGrafter"/>
</dbReference>
<feature type="DNA-binding region" description="H-T-H motif" evidence="4">
    <location>
        <begin position="30"/>
        <end position="49"/>
    </location>
</feature>
<evidence type="ECO:0000313" key="7">
    <source>
        <dbReference type="Proteomes" id="UP000076577"/>
    </source>
</evidence>
<dbReference type="GO" id="GO:0000976">
    <property type="term" value="F:transcription cis-regulatory region binding"/>
    <property type="evidence" value="ECO:0007669"/>
    <property type="project" value="TreeGrafter"/>
</dbReference>